<gene>
    <name evidence="2" type="ORF">FOMPIDRAFT_1117917</name>
</gene>
<proteinExistence type="predicted"/>
<dbReference type="OrthoDB" id="2985259at2759"/>
<evidence type="ECO:0000313" key="3">
    <source>
        <dbReference type="Proteomes" id="UP000015241"/>
    </source>
</evidence>
<dbReference type="AlphaFoldDB" id="S8EDM7"/>
<dbReference type="EMBL" id="KE504134">
    <property type="protein sequence ID" value="EPT02663.1"/>
    <property type="molecule type" value="Genomic_DNA"/>
</dbReference>
<dbReference type="Gene3D" id="1.10.510.10">
    <property type="entry name" value="Transferase(Phosphotransferase) domain 1"/>
    <property type="match status" value="1"/>
</dbReference>
<accession>S8EDM7</accession>
<dbReference type="Proteomes" id="UP000015241">
    <property type="component" value="Unassembled WGS sequence"/>
</dbReference>
<keyword evidence="3" id="KW-1185">Reference proteome</keyword>
<dbReference type="SUPFAM" id="SSF56112">
    <property type="entry name" value="Protein kinase-like (PK-like)"/>
    <property type="match status" value="1"/>
</dbReference>
<dbReference type="InterPro" id="IPR000719">
    <property type="entry name" value="Prot_kinase_dom"/>
</dbReference>
<dbReference type="STRING" id="743788.S8EDM7"/>
<dbReference type="PROSITE" id="PS50011">
    <property type="entry name" value="PROTEIN_KINASE_DOM"/>
    <property type="match status" value="1"/>
</dbReference>
<protein>
    <recommendedName>
        <fullName evidence="1">Protein kinase domain-containing protein</fullName>
    </recommendedName>
</protein>
<feature type="non-terminal residue" evidence="2">
    <location>
        <position position="1"/>
    </location>
</feature>
<dbReference type="InterPro" id="IPR011009">
    <property type="entry name" value="Kinase-like_dom_sf"/>
</dbReference>
<evidence type="ECO:0000313" key="2">
    <source>
        <dbReference type="EMBL" id="EPT02663.1"/>
    </source>
</evidence>
<feature type="domain" description="Protein kinase" evidence="1">
    <location>
        <begin position="1"/>
        <end position="249"/>
    </location>
</feature>
<name>S8EDM7_FOMSC</name>
<dbReference type="eggNOG" id="ENOG502RSEI">
    <property type="taxonomic scope" value="Eukaryota"/>
</dbReference>
<dbReference type="InParanoid" id="S8EDM7"/>
<reference evidence="2 3" key="1">
    <citation type="journal article" date="2012" name="Science">
        <title>The Paleozoic origin of enzymatic lignin decomposition reconstructed from 31 fungal genomes.</title>
        <authorList>
            <person name="Floudas D."/>
            <person name="Binder M."/>
            <person name="Riley R."/>
            <person name="Barry K."/>
            <person name="Blanchette R.A."/>
            <person name="Henrissat B."/>
            <person name="Martinez A.T."/>
            <person name="Otillar R."/>
            <person name="Spatafora J.W."/>
            <person name="Yadav J.S."/>
            <person name="Aerts A."/>
            <person name="Benoit I."/>
            <person name="Boyd A."/>
            <person name="Carlson A."/>
            <person name="Copeland A."/>
            <person name="Coutinho P.M."/>
            <person name="de Vries R.P."/>
            <person name="Ferreira P."/>
            <person name="Findley K."/>
            <person name="Foster B."/>
            <person name="Gaskell J."/>
            <person name="Glotzer D."/>
            <person name="Gorecki P."/>
            <person name="Heitman J."/>
            <person name="Hesse C."/>
            <person name="Hori C."/>
            <person name="Igarashi K."/>
            <person name="Jurgens J.A."/>
            <person name="Kallen N."/>
            <person name="Kersten P."/>
            <person name="Kohler A."/>
            <person name="Kuees U."/>
            <person name="Kumar T.K.A."/>
            <person name="Kuo A."/>
            <person name="LaButti K."/>
            <person name="Larrondo L.F."/>
            <person name="Lindquist E."/>
            <person name="Ling A."/>
            <person name="Lombard V."/>
            <person name="Lucas S."/>
            <person name="Lundell T."/>
            <person name="Martin R."/>
            <person name="McLaughlin D.J."/>
            <person name="Morgenstern I."/>
            <person name="Morin E."/>
            <person name="Murat C."/>
            <person name="Nagy L.G."/>
            <person name="Nolan M."/>
            <person name="Ohm R.A."/>
            <person name="Patyshakuliyeva A."/>
            <person name="Rokas A."/>
            <person name="Ruiz-Duenas F.J."/>
            <person name="Sabat G."/>
            <person name="Salamov A."/>
            <person name="Samejima M."/>
            <person name="Schmutz J."/>
            <person name="Slot J.C."/>
            <person name="St John F."/>
            <person name="Stenlid J."/>
            <person name="Sun H."/>
            <person name="Sun S."/>
            <person name="Syed K."/>
            <person name="Tsang A."/>
            <person name="Wiebenga A."/>
            <person name="Young D."/>
            <person name="Pisabarro A."/>
            <person name="Eastwood D.C."/>
            <person name="Martin F."/>
            <person name="Cullen D."/>
            <person name="Grigoriev I.V."/>
            <person name="Hibbett D.S."/>
        </authorList>
    </citation>
    <scope>NUCLEOTIDE SEQUENCE</scope>
    <source>
        <strain evidence="3">FP-58527</strain>
    </source>
</reference>
<dbReference type="GO" id="GO:0005524">
    <property type="term" value="F:ATP binding"/>
    <property type="evidence" value="ECO:0007669"/>
    <property type="project" value="InterPro"/>
</dbReference>
<dbReference type="GO" id="GO:0004672">
    <property type="term" value="F:protein kinase activity"/>
    <property type="evidence" value="ECO:0007669"/>
    <property type="project" value="InterPro"/>
</dbReference>
<sequence>TSDGLHAVLRVVVIGDEGKAHLEILRKLARGTRSLLTDNHVVPLWQEVQFEDIIFTVCPYVGFPLRSAYGGWAKNSVGDIVDMLLQALEAIAFVHDLGIAHRDLCKSNYVVQWHPESLETMRVPLCRPRVFLIDFEMAYEFPPHIPAAQRLLVGTPIEDYRRPIPPEIASGEPYDPFKADVWQLAESFSDFRTDIPQIDEVLSLMFEQDSLKRLSALDARDQLAAAVHNIPPSALLIPPVLLRPPPFLE</sequence>
<organism evidence="2 3">
    <name type="scientific">Fomitopsis schrenkii</name>
    <name type="common">Brown rot fungus</name>
    <dbReference type="NCBI Taxonomy" id="2126942"/>
    <lineage>
        <taxon>Eukaryota</taxon>
        <taxon>Fungi</taxon>
        <taxon>Dikarya</taxon>
        <taxon>Basidiomycota</taxon>
        <taxon>Agaricomycotina</taxon>
        <taxon>Agaricomycetes</taxon>
        <taxon>Polyporales</taxon>
        <taxon>Fomitopsis</taxon>
    </lineage>
</organism>
<dbReference type="HOGENOM" id="CLU_048917_0_0_1"/>
<evidence type="ECO:0000259" key="1">
    <source>
        <dbReference type="PROSITE" id="PS50011"/>
    </source>
</evidence>
<dbReference type="SMART" id="SM00220">
    <property type="entry name" value="S_TKc"/>
    <property type="match status" value="1"/>
</dbReference>